<accession>A0ACB8U303</accession>
<protein>
    <submittedName>
        <fullName evidence="1">Uncharacterized protein</fullName>
    </submittedName>
</protein>
<sequence length="487" mass="55220">MFLVAGSAGMLSRKPSPRRDIDDNRSHSPTDDDNSDDSDDNDSNSCTATTAISSTCRARINEALSSLGSSSVALHHQGITSLMPPPPTALHSVAVAPLHGCRSSQNARTRLMLIESMLSSSAASDLASTSAVRLEWYQEVLDIQKSGFVDEVTCDMCWSIILKEMAKGSVSGIVSVLTNCPPEEIRAFFDELLARRPSWKLYIQPELHYHTVPSSKGKERAPRSPLTEDNIRDDIFKKCYMMLTDIMCELRDDLDYDQALTILRIHSRCIPLAVLFHRPPRSRKHSLNFSLLLVLLAHLDYSPTFSTDQPRLDADFQWVVTTAVELLCKHPTEDLRRVIAHILHAIQPLAHSDPLEPEISQLRNIFPWVQPWSPRKYLARHPASPFLSFAIFLVDRSEIAARLLLEGGLVRTMEALYDQDFPDPRVRDDDPYVQTREELYKLCLRLLSTVSRQCDLRDCVLLEELKSDVRRSDRELSEQYFGVFWTD</sequence>
<dbReference type="EMBL" id="MU274913">
    <property type="protein sequence ID" value="KAI0088464.1"/>
    <property type="molecule type" value="Genomic_DNA"/>
</dbReference>
<evidence type="ECO:0000313" key="2">
    <source>
        <dbReference type="Proteomes" id="UP001055072"/>
    </source>
</evidence>
<keyword evidence="2" id="KW-1185">Reference proteome</keyword>
<dbReference type="Proteomes" id="UP001055072">
    <property type="component" value="Unassembled WGS sequence"/>
</dbReference>
<reference evidence="1" key="1">
    <citation type="journal article" date="2021" name="Environ. Microbiol.">
        <title>Gene family expansions and transcriptome signatures uncover fungal adaptations to wood decay.</title>
        <authorList>
            <person name="Hage H."/>
            <person name="Miyauchi S."/>
            <person name="Viragh M."/>
            <person name="Drula E."/>
            <person name="Min B."/>
            <person name="Chaduli D."/>
            <person name="Navarro D."/>
            <person name="Favel A."/>
            <person name="Norest M."/>
            <person name="Lesage-Meessen L."/>
            <person name="Balint B."/>
            <person name="Merenyi Z."/>
            <person name="de Eugenio L."/>
            <person name="Morin E."/>
            <person name="Martinez A.T."/>
            <person name="Baldrian P."/>
            <person name="Stursova M."/>
            <person name="Martinez M.J."/>
            <person name="Novotny C."/>
            <person name="Magnuson J.K."/>
            <person name="Spatafora J.W."/>
            <person name="Maurice S."/>
            <person name="Pangilinan J."/>
            <person name="Andreopoulos W."/>
            <person name="LaButti K."/>
            <person name="Hundley H."/>
            <person name="Na H."/>
            <person name="Kuo A."/>
            <person name="Barry K."/>
            <person name="Lipzen A."/>
            <person name="Henrissat B."/>
            <person name="Riley R."/>
            <person name="Ahrendt S."/>
            <person name="Nagy L.G."/>
            <person name="Grigoriev I.V."/>
            <person name="Martin F."/>
            <person name="Rosso M.N."/>
        </authorList>
    </citation>
    <scope>NUCLEOTIDE SEQUENCE</scope>
    <source>
        <strain evidence="1">CBS 384.51</strain>
    </source>
</reference>
<proteinExistence type="predicted"/>
<comment type="caution">
    <text evidence="1">The sequence shown here is derived from an EMBL/GenBank/DDBJ whole genome shotgun (WGS) entry which is preliminary data.</text>
</comment>
<evidence type="ECO:0000313" key="1">
    <source>
        <dbReference type="EMBL" id="KAI0088464.1"/>
    </source>
</evidence>
<organism evidence="1 2">
    <name type="scientific">Irpex rosettiformis</name>
    <dbReference type="NCBI Taxonomy" id="378272"/>
    <lineage>
        <taxon>Eukaryota</taxon>
        <taxon>Fungi</taxon>
        <taxon>Dikarya</taxon>
        <taxon>Basidiomycota</taxon>
        <taxon>Agaricomycotina</taxon>
        <taxon>Agaricomycetes</taxon>
        <taxon>Polyporales</taxon>
        <taxon>Irpicaceae</taxon>
        <taxon>Irpex</taxon>
    </lineage>
</organism>
<name>A0ACB8U303_9APHY</name>
<gene>
    <name evidence="1" type="ORF">BDY19DRAFT_947725</name>
</gene>